<gene>
    <name evidence="1" type="ORF">NCTC11190_01338</name>
</gene>
<evidence type="ECO:0008006" key="3">
    <source>
        <dbReference type="Google" id="ProtNLM"/>
    </source>
</evidence>
<evidence type="ECO:0000313" key="1">
    <source>
        <dbReference type="EMBL" id="SUE34120.1"/>
    </source>
</evidence>
<accession>A0A379MT99</accession>
<dbReference type="STRING" id="880526.GCA_000427365_02314"/>
<dbReference type="AlphaFoldDB" id="A0A379MT99"/>
<proteinExistence type="predicted"/>
<keyword evidence="2" id="KW-1185">Reference proteome</keyword>
<dbReference type="PROSITE" id="PS51257">
    <property type="entry name" value="PROKAR_LIPOPROTEIN"/>
    <property type="match status" value="1"/>
</dbReference>
<protein>
    <recommendedName>
        <fullName evidence="3">Lipoprotein</fullName>
    </recommendedName>
</protein>
<name>A0A379MT99_9BACT</name>
<sequence length="239" mass="26653">MKLQLLMCAGLLCMGLSGCNKEVTRFPKSDHYILRYQNPSSMYAETKSAADTPPIGSTPAKVTDGHFVVYTRPYSSPALSESKDLVDDATFETLAERFGDTHFGGTTIDCLSVPVMYVQTESVNIVSDNDYDADHPAGSSLNDLFVIQYKCVDNILKKPYDFEPTDEQQKWGLPAWCFAEKVSDFNLRRPTLLQFNFIFSPVTDPERSGIHRFTITWANIEGKVLSATTQPVQLVGKSL</sequence>
<dbReference type="Proteomes" id="UP000255233">
    <property type="component" value="Unassembled WGS sequence"/>
</dbReference>
<evidence type="ECO:0000313" key="2">
    <source>
        <dbReference type="Proteomes" id="UP000255233"/>
    </source>
</evidence>
<dbReference type="EMBL" id="UGVL01000001">
    <property type="protein sequence ID" value="SUE34120.1"/>
    <property type="molecule type" value="Genomic_DNA"/>
</dbReference>
<reference evidence="1 2" key="1">
    <citation type="submission" date="2018-06" db="EMBL/GenBank/DDBJ databases">
        <authorList>
            <consortium name="Pathogen Informatics"/>
            <person name="Doyle S."/>
        </authorList>
    </citation>
    <scope>NUCLEOTIDE SEQUENCE [LARGE SCALE GENOMIC DNA]</scope>
    <source>
        <strain evidence="1 2">NCTC11190</strain>
    </source>
</reference>
<organism evidence="1 2">
    <name type="scientific">Rikenella microfusus</name>
    <dbReference type="NCBI Taxonomy" id="28139"/>
    <lineage>
        <taxon>Bacteria</taxon>
        <taxon>Pseudomonadati</taxon>
        <taxon>Bacteroidota</taxon>
        <taxon>Bacteroidia</taxon>
        <taxon>Bacteroidales</taxon>
        <taxon>Rikenellaceae</taxon>
        <taxon>Rikenella</taxon>
    </lineage>
</organism>